<evidence type="ECO:0000256" key="5">
    <source>
        <dbReference type="ARBA" id="ARBA00037974"/>
    </source>
</evidence>
<dbReference type="KEGG" id="sfz:SFLOR_v1c05120"/>
<evidence type="ECO:0000256" key="3">
    <source>
        <dbReference type="ARBA" id="ARBA00022898"/>
    </source>
</evidence>
<comment type="similarity">
    <text evidence="5">Belongs to the class-II pyridoxal-phosphate-dependent aminotransferase family. MalY/PatB cystathionine beta-lyase subfamily.</text>
</comment>
<evidence type="ECO:0000313" key="8">
    <source>
        <dbReference type="Proteomes" id="UP000231823"/>
    </source>
</evidence>
<evidence type="ECO:0000259" key="6">
    <source>
        <dbReference type="Pfam" id="PF00155"/>
    </source>
</evidence>
<comment type="cofactor">
    <cofactor evidence="1">
        <name>pyridoxal 5'-phosphate</name>
        <dbReference type="ChEBI" id="CHEBI:597326"/>
    </cofactor>
</comment>
<dbReference type="Gene3D" id="3.40.640.10">
    <property type="entry name" value="Type I PLP-dependent aspartate aminotransferase-like (Major domain)"/>
    <property type="match status" value="1"/>
</dbReference>
<proteinExistence type="inferred from homology"/>
<dbReference type="InterPro" id="IPR015421">
    <property type="entry name" value="PyrdxlP-dep_Trfase_major"/>
</dbReference>
<dbReference type="InterPro" id="IPR015424">
    <property type="entry name" value="PyrdxlP-dep_Trfase"/>
</dbReference>
<keyword evidence="4 7" id="KW-0456">Lyase</keyword>
<dbReference type="SUPFAM" id="SSF53383">
    <property type="entry name" value="PLP-dependent transferases"/>
    <property type="match status" value="1"/>
</dbReference>
<feature type="domain" description="Aminotransferase class I/classII large" evidence="6">
    <location>
        <begin position="34"/>
        <end position="384"/>
    </location>
</feature>
<dbReference type="RefSeq" id="WP_100916550.1">
    <property type="nucleotide sequence ID" value="NZ_CP025057.1"/>
</dbReference>
<evidence type="ECO:0000256" key="2">
    <source>
        <dbReference type="ARBA" id="ARBA00012224"/>
    </source>
</evidence>
<keyword evidence="8" id="KW-1185">Reference proteome</keyword>
<gene>
    <name evidence="7" type="primary">patB</name>
    <name evidence="7" type="ORF">SFLOR_v1c05120</name>
</gene>
<dbReference type="EMBL" id="CP025057">
    <property type="protein sequence ID" value="AUB31564.1"/>
    <property type="molecule type" value="Genomic_DNA"/>
</dbReference>
<dbReference type="Gene3D" id="3.90.1150.10">
    <property type="entry name" value="Aspartate Aminotransferase, domain 1"/>
    <property type="match status" value="1"/>
</dbReference>
<organism evidence="7 8">
    <name type="scientific">Spiroplasma floricola 23-6</name>
    <dbReference type="NCBI Taxonomy" id="1336749"/>
    <lineage>
        <taxon>Bacteria</taxon>
        <taxon>Bacillati</taxon>
        <taxon>Mycoplasmatota</taxon>
        <taxon>Mollicutes</taxon>
        <taxon>Entomoplasmatales</taxon>
        <taxon>Spiroplasmataceae</taxon>
        <taxon>Spiroplasma</taxon>
    </lineage>
</organism>
<dbReference type="Pfam" id="PF00155">
    <property type="entry name" value="Aminotran_1_2"/>
    <property type="match status" value="1"/>
</dbReference>
<dbReference type="AlphaFoldDB" id="A0A2K8SDM6"/>
<dbReference type="OrthoDB" id="9802872at2"/>
<evidence type="ECO:0000256" key="4">
    <source>
        <dbReference type="ARBA" id="ARBA00023239"/>
    </source>
</evidence>
<dbReference type="InterPro" id="IPR015422">
    <property type="entry name" value="PyrdxlP-dep_Trfase_small"/>
</dbReference>
<accession>A0A2K8SDM6</accession>
<evidence type="ECO:0000256" key="1">
    <source>
        <dbReference type="ARBA" id="ARBA00001933"/>
    </source>
</evidence>
<protein>
    <recommendedName>
        <fullName evidence="2">cysteine-S-conjugate beta-lyase</fullName>
        <ecNumber evidence="2">4.4.1.13</ecNumber>
    </recommendedName>
</protein>
<dbReference type="PANTHER" id="PTHR43525">
    <property type="entry name" value="PROTEIN MALY"/>
    <property type="match status" value="1"/>
</dbReference>
<dbReference type="GO" id="GO:0030170">
    <property type="term" value="F:pyridoxal phosphate binding"/>
    <property type="evidence" value="ECO:0007669"/>
    <property type="project" value="InterPro"/>
</dbReference>
<dbReference type="GO" id="GO:0047804">
    <property type="term" value="F:cysteine-S-conjugate beta-lyase activity"/>
    <property type="evidence" value="ECO:0007669"/>
    <property type="project" value="UniProtKB-EC"/>
</dbReference>
<dbReference type="Proteomes" id="UP000231823">
    <property type="component" value="Chromosome"/>
</dbReference>
<dbReference type="PANTHER" id="PTHR43525:SF1">
    <property type="entry name" value="PROTEIN MALY"/>
    <property type="match status" value="1"/>
</dbReference>
<dbReference type="EC" id="4.4.1.13" evidence="2"/>
<keyword evidence="3" id="KW-0663">Pyridoxal phosphate</keyword>
<dbReference type="InterPro" id="IPR051798">
    <property type="entry name" value="Class-II_PLP-Dep_Aminotrans"/>
</dbReference>
<evidence type="ECO:0000313" key="7">
    <source>
        <dbReference type="EMBL" id="AUB31564.1"/>
    </source>
</evidence>
<name>A0A2K8SDM6_9MOLU</name>
<sequence length="392" mass="46857">MNNFNKIINRKKNKERKWSSEYLENNYSIDFSKKIYNLSIADLDFETPKSIVKAIFKRAKRKTYSYTYQEESSILSIINWYNKVHNIFLKKELIKLVHGTVNAMFETVKCFTNINDAVLIQSPIYQPFERSIIKTKRKVIYNRLVYKNNNYFVNFEEFEKQIKENEIKLFLWCNPHNPGGRVWNNEEIEKIIEICNKYKILIFSDEVHGDLTLEKEHNSILKYRNQINNFIVCNSPNKAFNLGGLKGSYMICSNNEIMKKILTQYENDSLTSSNVFFQPALIAAYSNEYSFKWLLKLKKYILSNYLFFKNELKNFDNVKIMEMDASYLLWINLKTQTNWDEIKTIFLKKNMILNFYNEFADCEQGWLRINIAISKKQLKEVTKKFKEIIKNL</sequence>
<reference evidence="7 8" key="1">
    <citation type="submission" date="2017-12" db="EMBL/GenBank/DDBJ databases">
        <title>Complete genome sequence of Spiroplasma floricola 23-6 (ATCC 29989).</title>
        <authorList>
            <person name="Tsai Y.-M."/>
            <person name="Wu P.-S."/>
            <person name="Lo W.-S."/>
            <person name="Kuo C.-H."/>
        </authorList>
    </citation>
    <scope>NUCLEOTIDE SEQUENCE [LARGE SCALE GENOMIC DNA]</scope>
    <source>
        <strain evidence="7 8">23-6</strain>
    </source>
</reference>
<dbReference type="InterPro" id="IPR004839">
    <property type="entry name" value="Aminotransferase_I/II_large"/>
</dbReference>
<dbReference type="CDD" id="cd00609">
    <property type="entry name" value="AAT_like"/>
    <property type="match status" value="1"/>
</dbReference>